<gene>
    <name evidence="1" type="ORF">ASIM_LOCUS16775</name>
</gene>
<dbReference type="Proteomes" id="UP000267096">
    <property type="component" value="Unassembled WGS sequence"/>
</dbReference>
<dbReference type="InterPro" id="IPR050235">
    <property type="entry name" value="CK1_Ser-Thr_kinase"/>
</dbReference>
<reference evidence="1 2" key="1">
    <citation type="submission" date="2018-11" db="EMBL/GenBank/DDBJ databases">
        <authorList>
            <consortium name="Pathogen Informatics"/>
        </authorList>
    </citation>
    <scope>NUCLEOTIDE SEQUENCE [LARGE SCALE GENOMIC DNA]</scope>
</reference>
<dbReference type="Gene3D" id="1.10.510.10">
    <property type="entry name" value="Transferase(Phosphotransferase) domain 1"/>
    <property type="match status" value="2"/>
</dbReference>
<keyword evidence="2" id="KW-1185">Reference proteome</keyword>
<organism evidence="1 2">
    <name type="scientific">Anisakis simplex</name>
    <name type="common">Herring worm</name>
    <dbReference type="NCBI Taxonomy" id="6269"/>
    <lineage>
        <taxon>Eukaryota</taxon>
        <taxon>Metazoa</taxon>
        <taxon>Ecdysozoa</taxon>
        <taxon>Nematoda</taxon>
        <taxon>Chromadorea</taxon>
        <taxon>Rhabditida</taxon>
        <taxon>Spirurina</taxon>
        <taxon>Ascaridomorpha</taxon>
        <taxon>Ascaridoidea</taxon>
        <taxon>Anisakidae</taxon>
        <taxon>Anisakis</taxon>
        <taxon>Anisakis simplex complex</taxon>
    </lineage>
</organism>
<dbReference type="EMBL" id="UYRR01033395">
    <property type="protein sequence ID" value="VDK58667.1"/>
    <property type="molecule type" value="Genomic_DNA"/>
</dbReference>
<name>A0A3P6RHB9_ANISI</name>
<dbReference type="AlphaFoldDB" id="A0A3P6RHB9"/>
<dbReference type="InterPro" id="IPR011009">
    <property type="entry name" value="Kinase-like_dom_sf"/>
</dbReference>
<dbReference type="SUPFAM" id="SSF56112">
    <property type="entry name" value="Protein kinase-like (PK-like)"/>
    <property type="match status" value="1"/>
</dbReference>
<accession>A0A3P6RHB9</accession>
<protein>
    <recommendedName>
        <fullName evidence="3">Protein kinase domain-containing protein</fullName>
    </recommendedName>
</protein>
<evidence type="ECO:0000313" key="1">
    <source>
        <dbReference type="EMBL" id="VDK58667.1"/>
    </source>
</evidence>
<proteinExistence type="predicted"/>
<dbReference type="OrthoDB" id="5979581at2759"/>
<evidence type="ECO:0008006" key="3">
    <source>
        <dbReference type="Google" id="ProtNLM"/>
    </source>
</evidence>
<evidence type="ECO:0000313" key="2">
    <source>
        <dbReference type="Proteomes" id="UP000267096"/>
    </source>
</evidence>
<sequence>MRGKDNVKDRDVAIKVEPIADRNDKQNDPRRLVLEQNVLIAIRKKPYLPLIFASGKTIKGYPFIVMQMLGKNLTDLRKRRDEKRFTASTAFRVAEQIEITLSKLPWAKSSPREMLRMKENMSIEEICNEMPEPFIECYKYINELKSNQFPEHIKMHNYLNQCRPSNTKTDDPYDWEIENFYDY</sequence>
<dbReference type="PANTHER" id="PTHR11909">
    <property type="entry name" value="CASEIN KINASE-RELATED"/>
    <property type="match status" value="1"/>
</dbReference>